<dbReference type="EMBL" id="JAWWNJ010000001">
    <property type="protein sequence ID" value="KAK7063817.1"/>
    <property type="molecule type" value="Genomic_DNA"/>
</dbReference>
<reference evidence="2 3" key="1">
    <citation type="journal article" date="2024" name="J Genomics">
        <title>Draft genome sequencing and assembly of Favolaschia claudopus CIRM-BRFM 2984 isolated from oak limbs.</title>
        <authorList>
            <person name="Navarro D."/>
            <person name="Drula E."/>
            <person name="Chaduli D."/>
            <person name="Cazenave R."/>
            <person name="Ahrendt S."/>
            <person name="Wang J."/>
            <person name="Lipzen A."/>
            <person name="Daum C."/>
            <person name="Barry K."/>
            <person name="Grigoriev I.V."/>
            <person name="Favel A."/>
            <person name="Rosso M.N."/>
            <person name="Martin F."/>
        </authorList>
    </citation>
    <scope>NUCLEOTIDE SEQUENCE [LARGE SCALE GENOMIC DNA]</scope>
    <source>
        <strain evidence="2 3">CIRM-BRFM 2984</strain>
    </source>
</reference>
<accession>A0AAW0EDV3</accession>
<feature type="region of interest" description="Disordered" evidence="1">
    <location>
        <begin position="135"/>
        <end position="297"/>
    </location>
</feature>
<gene>
    <name evidence="2" type="ORF">R3P38DRAFT_2756654</name>
</gene>
<evidence type="ECO:0000256" key="1">
    <source>
        <dbReference type="SAM" id="MobiDB-lite"/>
    </source>
</evidence>
<feature type="compositionally biased region" description="Low complexity" evidence="1">
    <location>
        <begin position="177"/>
        <end position="191"/>
    </location>
</feature>
<keyword evidence="3" id="KW-1185">Reference proteome</keyword>
<organism evidence="2 3">
    <name type="scientific">Favolaschia claudopus</name>
    <dbReference type="NCBI Taxonomy" id="2862362"/>
    <lineage>
        <taxon>Eukaryota</taxon>
        <taxon>Fungi</taxon>
        <taxon>Dikarya</taxon>
        <taxon>Basidiomycota</taxon>
        <taxon>Agaricomycotina</taxon>
        <taxon>Agaricomycetes</taxon>
        <taxon>Agaricomycetidae</taxon>
        <taxon>Agaricales</taxon>
        <taxon>Marasmiineae</taxon>
        <taxon>Mycenaceae</taxon>
        <taxon>Favolaschia</taxon>
    </lineage>
</organism>
<evidence type="ECO:0000313" key="3">
    <source>
        <dbReference type="Proteomes" id="UP001362999"/>
    </source>
</evidence>
<feature type="compositionally biased region" description="Low complexity" evidence="1">
    <location>
        <begin position="250"/>
        <end position="265"/>
    </location>
</feature>
<proteinExistence type="predicted"/>
<name>A0AAW0EDV3_9AGAR</name>
<feature type="compositionally biased region" description="Low complexity" evidence="1">
    <location>
        <begin position="215"/>
        <end position="228"/>
    </location>
</feature>
<dbReference type="AlphaFoldDB" id="A0AAW0EDV3"/>
<evidence type="ECO:0000313" key="2">
    <source>
        <dbReference type="EMBL" id="KAK7063817.1"/>
    </source>
</evidence>
<sequence>MPSTLSTMRPTENKVLGGLIQVTKESSGPYRQRNYVITIGTIVIVLKTTVSGSLYIITADGKQKCLEIKVEAGNIGPVRRADDKTTDTEELTVTATVRDVFVDGTHGEESELTVEGIQTELPENEDTGALVTRAASNAAGPSTKHATQGSTKTAIKSNLSSSAPREPAMRFTPVPGSSSSSSKAKPSQPAPLARHPTVYPSSSRTSQPQPPPSPAHTSSLTRTPSSIAMPPPSAPIPVPKRKRVDDVFDTPTSGSSSQSAASTPHSPKKARRGTAAQSSSPSTSSTPRRGRSGGEPH</sequence>
<comment type="caution">
    <text evidence="2">The sequence shown here is derived from an EMBL/GenBank/DDBJ whole genome shotgun (WGS) entry which is preliminary data.</text>
</comment>
<feature type="compositionally biased region" description="Polar residues" evidence="1">
    <location>
        <begin position="144"/>
        <end position="163"/>
    </location>
</feature>
<protein>
    <submittedName>
        <fullName evidence="2">Uncharacterized protein</fullName>
    </submittedName>
</protein>
<feature type="compositionally biased region" description="Pro residues" evidence="1">
    <location>
        <begin position="229"/>
        <end position="238"/>
    </location>
</feature>
<dbReference type="Proteomes" id="UP001362999">
    <property type="component" value="Unassembled WGS sequence"/>
</dbReference>
<feature type="compositionally biased region" description="Low complexity" evidence="1">
    <location>
        <begin position="278"/>
        <end position="287"/>
    </location>
</feature>